<dbReference type="AlphaFoldDB" id="A0A553ZH29"/>
<evidence type="ECO:0000313" key="3">
    <source>
        <dbReference type="Proteomes" id="UP000320888"/>
    </source>
</evidence>
<dbReference type="GO" id="GO:0004527">
    <property type="term" value="F:exonuclease activity"/>
    <property type="evidence" value="ECO:0007669"/>
    <property type="project" value="UniProtKB-KW"/>
</dbReference>
<dbReference type="NCBIfam" id="NF005927">
    <property type="entry name" value="PRK07942.1"/>
    <property type="match status" value="1"/>
</dbReference>
<dbReference type="InterPro" id="IPR036397">
    <property type="entry name" value="RNaseH_sf"/>
</dbReference>
<organism evidence="2 3">
    <name type="scientific">Streptomyces benahoarensis</name>
    <dbReference type="NCBI Taxonomy" id="2595054"/>
    <lineage>
        <taxon>Bacteria</taxon>
        <taxon>Bacillati</taxon>
        <taxon>Actinomycetota</taxon>
        <taxon>Actinomycetes</taxon>
        <taxon>Kitasatosporales</taxon>
        <taxon>Streptomycetaceae</taxon>
        <taxon>Streptomyces</taxon>
    </lineage>
</organism>
<evidence type="ECO:0000313" key="2">
    <source>
        <dbReference type="EMBL" id="TSB40765.1"/>
    </source>
</evidence>
<comment type="caution">
    <text evidence="2">The sequence shown here is derived from an EMBL/GenBank/DDBJ whole genome shotgun (WGS) entry which is preliminary data.</text>
</comment>
<dbReference type="Gene3D" id="3.30.420.10">
    <property type="entry name" value="Ribonuclease H-like superfamily/Ribonuclease H"/>
    <property type="match status" value="1"/>
</dbReference>
<dbReference type="InterPro" id="IPR012337">
    <property type="entry name" value="RNaseH-like_sf"/>
</dbReference>
<dbReference type="SUPFAM" id="SSF53098">
    <property type="entry name" value="Ribonuclease H-like"/>
    <property type="match status" value="1"/>
</dbReference>
<keyword evidence="3" id="KW-1185">Reference proteome</keyword>
<proteinExistence type="predicted"/>
<dbReference type="OrthoDB" id="9791657at2"/>
<dbReference type="Proteomes" id="UP000320888">
    <property type="component" value="Unassembled WGS sequence"/>
</dbReference>
<keyword evidence="2" id="KW-0269">Exonuclease</keyword>
<keyword evidence="2" id="KW-0378">Hydrolase</keyword>
<name>A0A553ZH29_9ACTN</name>
<dbReference type="RefSeq" id="WP_143942445.1">
    <property type="nucleotide sequence ID" value="NZ_VKLS01000134.1"/>
</dbReference>
<sequence>MPCWYDGPLAAFGVGTTGDDSETDRIVAAALAVQETPGASPALTRWLISPGVEMPEAATAAHGLTAGHLARRGRWPAPAVDEIARALSSQAASGRPVAVLDAPFTLTLLDREATRHRATSLTGYLGSHPLHVLDPLVLDTHLDRYRKGARTLPDLCAHYDVKPSDSGHGTGRTADDVLTVLELVRALGRRFAARLARLQPDELHTLQTRWYEAQVHDRQTWFPRGGAADGQWPMRPTAPER</sequence>
<keyword evidence="2" id="KW-0540">Nuclease</keyword>
<accession>A0A553ZH29</accession>
<dbReference type="GO" id="GO:0003676">
    <property type="term" value="F:nucleic acid binding"/>
    <property type="evidence" value="ECO:0007669"/>
    <property type="project" value="InterPro"/>
</dbReference>
<feature type="region of interest" description="Disordered" evidence="1">
    <location>
        <begin position="222"/>
        <end position="241"/>
    </location>
</feature>
<dbReference type="EMBL" id="VKLS01000134">
    <property type="protein sequence ID" value="TSB40765.1"/>
    <property type="molecule type" value="Genomic_DNA"/>
</dbReference>
<dbReference type="CDD" id="cd06127">
    <property type="entry name" value="DEDDh"/>
    <property type="match status" value="1"/>
</dbReference>
<evidence type="ECO:0000256" key="1">
    <source>
        <dbReference type="SAM" id="MobiDB-lite"/>
    </source>
</evidence>
<protein>
    <submittedName>
        <fullName evidence="2">3'-5' exonuclease</fullName>
    </submittedName>
</protein>
<gene>
    <name evidence="2" type="ORF">FNZ23_13370</name>
</gene>
<reference evidence="2 3" key="1">
    <citation type="submission" date="2019-07" db="EMBL/GenBank/DDBJ databases">
        <title>Draft genome for Streptomyces benahoarensis MZ03-48.</title>
        <authorList>
            <person name="Gonzalez-Pimentel J.L."/>
        </authorList>
    </citation>
    <scope>NUCLEOTIDE SEQUENCE [LARGE SCALE GENOMIC DNA]</scope>
    <source>
        <strain evidence="2 3">MZ03-48</strain>
    </source>
</reference>